<accession>A0A2V3XTL4</accession>
<dbReference type="InterPro" id="IPR029044">
    <property type="entry name" value="Nucleotide-diphossugar_trans"/>
</dbReference>
<dbReference type="InterPro" id="IPR001173">
    <property type="entry name" value="Glyco_trans_2-like"/>
</dbReference>
<dbReference type="Pfam" id="PF00535">
    <property type="entry name" value="Glycos_transf_2"/>
    <property type="match status" value="1"/>
</dbReference>
<dbReference type="SUPFAM" id="SSF53448">
    <property type="entry name" value="Nucleotide-diphospho-sugar transferases"/>
    <property type="match status" value="1"/>
</dbReference>
<dbReference type="Proteomes" id="UP000248057">
    <property type="component" value="Unassembled WGS sequence"/>
</dbReference>
<keyword evidence="1" id="KW-0328">Glycosyltransferase</keyword>
<dbReference type="PANTHER" id="PTHR22916">
    <property type="entry name" value="GLYCOSYLTRANSFERASE"/>
    <property type="match status" value="1"/>
</dbReference>
<evidence type="ECO:0000259" key="3">
    <source>
        <dbReference type="Pfam" id="PF00535"/>
    </source>
</evidence>
<reference evidence="4 5" key="1">
    <citation type="submission" date="2018-05" db="EMBL/GenBank/DDBJ databases">
        <title>Genomic Encyclopedia of Type Strains, Phase IV (KMG-IV): sequencing the most valuable type-strain genomes for metagenomic binning, comparative biology and taxonomic classification.</title>
        <authorList>
            <person name="Goeker M."/>
        </authorList>
    </citation>
    <scope>NUCLEOTIDE SEQUENCE [LARGE SCALE GENOMIC DNA]</scope>
    <source>
        <strain evidence="4 5">DSM 24995</strain>
    </source>
</reference>
<keyword evidence="2 4" id="KW-0808">Transferase</keyword>
<gene>
    <name evidence="4" type="ORF">DFR60_13131</name>
</gene>
<sequence length="322" mass="37116">MLVTVIVPVYNVEKYLGKCVESIIGQTHQNTEIILVDDGSKDQSGMMCDAIGRTDSRIRVIHQKNMGLSGARNSALDIMQGDAVTFVDSDDTLDTNMIETLVKDMEEYDADIVECQFYEVFGDRVDVFDYLGDTKVYNAEQALLIDLGSKGGSIAACGKLYRRHIFAEHRFEAGRLGEDAFAIIGSLRQANRIVIDHRPMYYYYHRNNSITTEGFSEKTLDEIEGAKRNLEIVEKEFPKAMPGAMFRYDWSYLWVLDRILLGGQWRENKHLKDIMRHIRKHFFRIIKCPYFTRNRKIGAAVASISPGIYRKIVVRTWSRKWR</sequence>
<organism evidence="4 5">
    <name type="scientific">Hungatella effluvii</name>
    <dbReference type="NCBI Taxonomy" id="1096246"/>
    <lineage>
        <taxon>Bacteria</taxon>
        <taxon>Bacillati</taxon>
        <taxon>Bacillota</taxon>
        <taxon>Clostridia</taxon>
        <taxon>Lachnospirales</taxon>
        <taxon>Lachnospiraceae</taxon>
        <taxon>Hungatella</taxon>
    </lineage>
</organism>
<evidence type="ECO:0000313" key="5">
    <source>
        <dbReference type="Proteomes" id="UP000248057"/>
    </source>
</evidence>
<comment type="caution">
    <text evidence="4">The sequence shown here is derived from an EMBL/GenBank/DDBJ whole genome shotgun (WGS) entry which is preliminary data.</text>
</comment>
<dbReference type="GO" id="GO:0016757">
    <property type="term" value="F:glycosyltransferase activity"/>
    <property type="evidence" value="ECO:0007669"/>
    <property type="project" value="UniProtKB-KW"/>
</dbReference>
<evidence type="ECO:0000256" key="1">
    <source>
        <dbReference type="ARBA" id="ARBA00022676"/>
    </source>
</evidence>
<dbReference type="AlphaFoldDB" id="A0A2V3XTL4"/>
<evidence type="ECO:0000256" key="2">
    <source>
        <dbReference type="ARBA" id="ARBA00022679"/>
    </source>
</evidence>
<dbReference type="Gene3D" id="3.90.550.10">
    <property type="entry name" value="Spore Coat Polysaccharide Biosynthesis Protein SpsA, Chain A"/>
    <property type="match status" value="1"/>
</dbReference>
<evidence type="ECO:0000313" key="4">
    <source>
        <dbReference type="EMBL" id="PXX43515.1"/>
    </source>
</evidence>
<name>A0A2V3XTL4_9FIRM</name>
<protein>
    <submittedName>
        <fullName evidence="4">Glycosyltransferase involved in cell wall biosynthesis</fullName>
    </submittedName>
</protein>
<feature type="domain" description="Glycosyltransferase 2-like" evidence="3">
    <location>
        <begin position="4"/>
        <end position="168"/>
    </location>
</feature>
<dbReference type="CDD" id="cd00761">
    <property type="entry name" value="Glyco_tranf_GTA_type"/>
    <property type="match status" value="1"/>
</dbReference>
<proteinExistence type="predicted"/>
<dbReference type="RefSeq" id="WP_110326760.1">
    <property type="nucleotide sequence ID" value="NZ_QJKD01000031.1"/>
</dbReference>
<dbReference type="PANTHER" id="PTHR22916:SF51">
    <property type="entry name" value="GLYCOSYLTRANSFERASE EPSH-RELATED"/>
    <property type="match status" value="1"/>
</dbReference>
<dbReference type="EMBL" id="QJKD01000031">
    <property type="protein sequence ID" value="PXX43515.1"/>
    <property type="molecule type" value="Genomic_DNA"/>
</dbReference>
<keyword evidence="5" id="KW-1185">Reference proteome</keyword>
<dbReference type="GeneID" id="86065059"/>